<gene>
    <name evidence="2" type="ORF">MNBD_PLANCTO03-530</name>
</gene>
<sequence>MSRRVFKQSVSRGFAMPIVIALVVVVGLMTTVMLERQSTQRLITHRQLGWYQEHHARLGLQEGIEAWLKSLPSNTNLHSILPEDGHFLNLTLQGRTTASIFLHERQNAVLTELAAVDDAMLDPMAAIAAAVRREYGTAGPPDGVRTLGPIQFSAHTTSPELLELAVEAVVGDSAVAKGFARSLVADREANGGIASAGAVGMAIADSGADPDSRSVLARLFTVRPTLYYATVELRDSTVGPPLARYGGYFSIANNRDLGSTERSAFLSWENLGVE</sequence>
<reference evidence="2" key="1">
    <citation type="submission" date="2018-06" db="EMBL/GenBank/DDBJ databases">
        <authorList>
            <person name="Zhirakovskaya E."/>
        </authorList>
    </citation>
    <scope>NUCLEOTIDE SEQUENCE</scope>
</reference>
<dbReference type="EMBL" id="UOGK01000679">
    <property type="protein sequence ID" value="VAX42343.1"/>
    <property type="molecule type" value="Genomic_DNA"/>
</dbReference>
<name>A0A3B1DYQ3_9ZZZZ</name>
<evidence type="ECO:0000256" key="1">
    <source>
        <dbReference type="SAM" id="Phobius"/>
    </source>
</evidence>
<protein>
    <recommendedName>
        <fullName evidence="3">General secretion pathway protein K</fullName>
    </recommendedName>
</protein>
<feature type="transmembrane region" description="Helical" evidence="1">
    <location>
        <begin position="12"/>
        <end position="34"/>
    </location>
</feature>
<keyword evidence="1" id="KW-0812">Transmembrane</keyword>
<evidence type="ECO:0000313" key="2">
    <source>
        <dbReference type="EMBL" id="VAX42343.1"/>
    </source>
</evidence>
<keyword evidence="1" id="KW-0472">Membrane</keyword>
<proteinExistence type="predicted"/>
<evidence type="ECO:0008006" key="3">
    <source>
        <dbReference type="Google" id="ProtNLM"/>
    </source>
</evidence>
<keyword evidence="1" id="KW-1133">Transmembrane helix</keyword>
<dbReference type="AlphaFoldDB" id="A0A3B1DYQ3"/>
<organism evidence="2">
    <name type="scientific">hydrothermal vent metagenome</name>
    <dbReference type="NCBI Taxonomy" id="652676"/>
    <lineage>
        <taxon>unclassified sequences</taxon>
        <taxon>metagenomes</taxon>
        <taxon>ecological metagenomes</taxon>
    </lineage>
</organism>
<accession>A0A3B1DYQ3</accession>